<dbReference type="OrthoDB" id="275715at2759"/>
<dbReference type="Pfam" id="PF05347">
    <property type="entry name" value="Complex1_LYR"/>
    <property type="match status" value="1"/>
</dbReference>
<dbReference type="InterPro" id="IPR045297">
    <property type="entry name" value="Complex1_LYR_LYRM4"/>
</dbReference>
<feature type="region of interest" description="Disordered" evidence="2">
    <location>
        <begin position="95"/>
        <end position="114"/>
    </location>
</feature>
<protein>
    <submittedName>
        <fullName evidence="4">Complex 1 protein</fullName>
    </submittedName>
</protein>
<dbReference type="Proteomes" id="UP001056436">
    <property type="component" value="Unassembled WGS sequence"/>
</dbReference>
<dbReference type="PANTHER" id="PTHR13166">
    <property type="entry name" value="PROTEIN C6ORF149"/>
    <property type="match status" value="1"/>
</dbReference>
<evidence type="ECO:0000313" key="5">
    <source>
        <dbReference type="Proteomes" id="UP001056436"/>
    </source>
</evidence>
<dbReference type="CDD" id="cd20264">
    <property type="entry name" value="Complex1_LYR_LYRM4"/>
    <property type="match status" value="1"/>
</dbReference>
<feature type="domain" description="Complex 1 LYR protein" evidence="3">
    <location>
        <begin position="14"/>
        <end position="71"/>
    </location>
</feature>
<dbReference type="InterPro" id="IPR008011">
    <property type="entry name" value="Complex1_LYR_dom"/>
</dbReference>
<evidence type="ECO:0000256" key="1">
    <source>
        <dbReference type="ARBA" id="ARBA00009508"/>
    </source>
</evidence>
<evidence type="ECO:0000256" key="2">
    <source>
        <dbReference type="SAM" id="MobiDB-lite"/>
    </source>
</evidence>
<dbReference type="GO" id="GO:1990221">
    <property type="term" value="C:L-cysteine desulfurase complex"/>
    <property type="evidence" value="ECO:0007669"/>
    <property type="project" value="TreeGrafter"/>
</dbReference>
<gene>
    <name evidence="4" type="ORF">CABS02_14534</name>
</gene>
<evidence type="ECO:0000259" key="3">
    <source>
        <dbReference type="Pfam" id="PF05347"/>
    </source>
</evidence>
<feature type="compositionally biased region" description="Basic and acidic residues" evidence="2">
    <location>
        <begin position="101"/>
        <end position="114"/>
    </location>
</feature>
<name>A0A9Q0AWT4_9PEZI</name>
<dbReference type="GO" id="GO:0016226">
    <property type="term" value="P:iron-sulfur cluster assembly"/>
    <property type="evidence" value="ECO:0007669"/>
    <property type="project" value="InterPro"/>
</dbReference>
<reference evidence="4" key="1">
    <citation type="submission" date="2019-01" db="EMBL/GenBank/DDBJ databases">
        <title>Colletotrichum abscissum LGMF1257.</title>
        <authorList>
            <person name="Baroncelli R."/>
        </authorList>
    </citation>
    <scope>NUCLEOTIDE SEQUENCE</scope>
    <source>
        <strain evidence="4">Ca142</strain>
    </source>
</reference>
<comment type="similarity">
    <text evidence="1">Belongs to the complex I LYR family.</text>
</comment>
<dbReference type="EMBL" id="SDAQ01000206">
    <property type="protein sequence ID" value="KAI3530349.1"/>
    <property type="molecule type" value="Genomic_DNA"/>
</dbReference>
<accession>A0A9Q0AWT4</accession>
<dbReference type="PANTHER" id="PTHR13166:SF7">
    <property type="entry name" value="LYR MOTIF-CONTAINING PROTEIN 4"/>
    <property type="match status" value="1"/>
</dbReference>
<dbReference type="AlphaFoldDB" id="A0A9Q0AWT4"/>
<organism evidence="4 5">
    <name type="scientific">Colletotrichum abscissum</name>
    <dbReference type="NCBI Taxonomy" id="1671311"/>
    <lineage>
        <taxon>Eukaryota</taxon>
        <taxon>Fungi</taxon>
        <taxon>Dikarya</taxon>
        <taxon>Ascomycota</taxon>
        <taxon>Pezizomycotina</taxon>
        <taxon>Sordariomycetes</taxon>
        <taxon>Hypocreomycetidae</taxon>
        <taxon>Glomerellales</taxon>
        <taxon>Glomerellaceae</taxon>
        <taxon>Colletotrichum</taxon>
        <taxon>Colletotrichum acutatum species complex</taxon>
    </lineage>
</organism>
<evidence type="ECO:0000313" key="4">
    <source>
        <dbReference type="EMBL" id="KAI3530349.1"/>
    </source>
</evidence>
<proteinExistence type="inferred from homology"/>
<sequence>MATAIQALKGDAPQQARSLYRQLLKTGEQFATYNFREYAKRRTRDAFREHQKVEDPRQVQELIQKGIKELEKLKRQAVVNQFYKFDRLVVEGGAAGKQKGNKGDIVRQTEHGFD</sequence>
<dbReference type="InterPro" id="IPR051522">
    <property type="entry name" value="ISC_assembly_LYR"/>
</dbReference>
<dbReference type="GO" id="GO:0005739">
    <property type="term" value="C:mitochondrion"/>
    <property type="evidence" value="ECO:0007669"/>
    <property type="project" value="TreeGrafter"/>
</dbReference>
<comment type="caution">
    <text evidence="4">The sequence shown here is derived from an EMBL/GenBank/DDBJ whole genome shotgun (WGS) entry which is preliminary data.</text>
</comment>
<keyword evidence="5" id="KW-1185">Reference proteome</keyword>